<dbReference type="EMBL" id="MWKN01000043">
    <property type="protein sequence ID" value="OOP58900.1"/>
    <property type="molecule type" value="Genomic_DNA"/>
</dbReference>
<protein>
    <submittedName>
        <fullName evidence="2">Uncharacterized protein</fullName>
    </submittedName>
</protein>
<accession>A0A1S9M0Y1</accession>
<evidence type="ECO:0000313" key="3">
    <source>
        <dbReference type="Proteomes" id="UP000189722"/>
    </source>
</evidence>
<sequence length="205" mass="22224">METCPSGLDGGCFVIHIRKYISDKQTQIIYPYHEQSEHSVNNNDGDISSNSILSGSGSLQEQSVNSPTVWDTAKNALNFVNNNADEFKEFSENAKEIAEGVKGIVTVVKDSVSPTNDQSSKGNNNSVSPTNDQSSKGKNNSVSPTNDQSSKGKNNSVSSTNDQLVDTRDSNKIKTSQLQKPIPSGLQEDKSQSIKPRNSQNKKKS</sequence>
<evidence type="ECO:0000313" key="2">
    <source>
        <dbReference type="EMBL" id="OOP58900.1"/>
    </source>
</evidence>
<feature type="compositionally biased region" description="Polar residues" evidence="1">
    <location>
        <begin position="112"/>
        <end position="164"/>
    </location>
</feature>
<comment type="caution">
    <text evidence="2">The sequence shown here is derived from an EMBL/GenBank/DDBJ whole genome shotgun (WGS) entry which is preliminary data.</text>
</comment>
<gene>
    <name evidence="2" type="ORF">B2G44_01450</name>
</gene>
<dbReference type="AlphaFoldDB" id="A0A1S9M0Y1"/>
<evidence type="ECO:0000256" key="1">
    <source>
        <dbReference type="SAM" id="MobiDB-lite"/>
    </source>
</evidence>
<proteinExistence type="predicted"/>
<feature type="region of interest" description="Disordered" evidence="1">
    <location>
        <begin position="37"/>
        <end position="63"/>
    </location>
</feature>
<feature type="compositionally biased region" description="Low complexity" evidence="1">
    <location>
        <begin position="41"/>
        <end position="59"/>
    </location>
</feature>
<name>A0A1S9M0Y1_9MOLU</name>
<organism evidence="2 3">
    <name type="scientific">Candidatus Phytoplasma citri</name>
    <dbReference type="NCBI Taxonomy" id="180978"/>
    <lineage>
        <taxon>Bacteria</taxon>
        <taxon>Bacillati</taxon>
        <taxon>Mycoplasmatota</taxon>
        <taxon>Mollicutes</taxon>
        <taxon>Acholeplasmatales</taxon>
        <taxon>Acholeplasmataceae</taxon>
        <taxon>Candidatus Phytoplasma</taxon>
        <taxon>16SrII (Peanut WB group)</taxon>
    </lineage>
</organism>
<dbReference type="RefSeq" id="WP_078123082.1">
    <property type="nucleotide sequence ID" value="NZ_JBDPDC010000031.1"/>
</dbReference>
<dbReference type="Proteomes" id="UP000189722">
    <property type="component" value="Unassembled WGS sequence"/>
</dbReference>
<feature type="region of interest" description="Disordered" evidence="1">
    <location>
        <begin position="112"/>
        <end position="205"/>
    </location>
</feature>
<reference evidence="2 3" key="1">
    <citation type="submission" date="2017-02" db="EMBL/GenBank/DDBJ databases">
        <title>A draft genome of 'Candidatus Phytoplasma aurantifolia' the agent of the witches-broom disease of lime.</title>
        <authorList>
            <person name="Foissac X."/>
            <person name="Carle P."/>
        </authorList>
    </citation>
    <scope>NUCLEOTIDE SEQUENCE [LARGE SCALE GENOMIC DNA]</scope>
    <source>
        <strain evidence="2 3">WBDL</strain>
    </source>
</reference>